<organism evidence="5 6">
    <name type="scientific">Humisphaera borealis</name>
    <dbReference type="NCBI Taxonomy" id="2807512"/>
    <lineage>
        <taxon>Bacteria</taxon>
        <taxon>Pseudomonadati</taxon>
        <taxon>Planctomycetota</taxon>
        <taxon>Phycisphaerae</taxon>
        <taxon>Tepidisphaerales</taxon>
        <taxon>Tepidisphaeraceae</taxon>
        <taxon>Humisphaera</taxon>
    </lineage>
</organism>
<feature type="domain" description="Calcineurin-like phosphoesterase" evidence="4">
    <location>
        <begin position="178"/>
        <end position="368"/>
    </location>
</feature>
<keyword evidence="1" id="KW-0479">Metal-binding</keyword>
<dbReference type="InterPro" id="IPR004843">
    <property type="entry name" value="Calcineurin-like_PHP"/>
</dbReference>
<feature type="transmembrane region" description="Helical" evidence="3">
    <location>
        <begin position="131"/>
        <end position="152"/>
    </location>
</feature>
<feature type="transmembrane region" description="Helical" evidence="3">
    <location>
        <begin position="6"/>
        <end position="22"/>
    </location>
</feature>
<dbReference type="RefSeq" id="WP_206291219.1">
    <property type="nucleotide sequence ID" value="NZ_CP063458.1"/>
</dbReference>
<feature type="transmembrane region" description="Helical" evidence="3">
    <location>
        <begin position="73"/>
        <end position="96"/>
    </location>
</feature>
<proteinExistence type="predicted"/>
<feature type="transmembrane region" description="Helical" evidence="3">
    <location>
        <begin position="34"/>
        <end position="53"/>
    </location>
</feature>
<keyword evidence="6" id="KW-1185">Reference proteome</keyword>
<evidence type="ECO:0000259" key="4">
    <source>
        <dbReference type="Pfam" id="PF00149"/>
    </source>
</evidence>
<evidence type="ECO:0000313" key="6">
    <source>
        <dbReference type="Proteomes" id="UP000593765"/>
    </source>
</evidence>
<accession>A0A7M2WSJ1</accession>
<dbReference type="Proteomes" id="UP000593765">
    <property type="component" value="Chromosome"/>
</dbReference>
<keyword evidence="3" id="KW-1133">Transmembrane helix</keyword>
<reference evidence="5 6" key="1">
    <citation type="submission" date="2020-10" db="EMBL/GenBank/DDBJ databases">
        <title>Wide distribution of Phycisphaera-like planctomycetes from WD2101 soil group in peatlands and genome analysis of the first cultivated representative.</title>
        <authorList>
            <person name="Dedysh S.N."/>
            <person name="Beletsky A.V."/>
            <person name="Ivanova A."/>
            <person name="Kulichevskaya I.S."/>
            <person name="Suzina N.E."/>
            <person name="Philippov D.A."/>
            <person name="Rakitin A.L."/>
            <person name="Mardanov A.V."/>
            <person name="Ravin N.V."/>
        </authorList>
    </citation>
    <scope>NUCLEOTIDE SEQUENCE [LARGE SCALE GENOMIC DNA]</scope>
    <source>
        <strain evidence="5 6">M1803</strain>
    </source>
</reference>
<evidence type="ECO:0000313" key="5">
    <source>
        <dbReference type="EMBL" id="QOV88244.1"/>
    </source>
</evidence>
<dbReference type="KEGG" id="hbs:IPV69_18575"/>
<dbReference type="InterPro" id="IPR051158">
    <property type="entry name" value="Metallophosphoesterase_sf"/>
</dbReference>
<dbReference type="InterPro" id="IPR029052">
    <property type="entry name" value="Metallo-depent_PP-like"/>
</dbReference>
<dbReference type="Pfam" id="PF00149">
    <property type="entry name" value="Metallophos"/>
    <property type="match status" value="1"/>
</dbReference>
<name>A0A7M2WSJ1_9BACT</name>
<evidence type="ECO:0000256" key="1">
    <source>
        <dbReference type="ARBA" id="ARBA00022723"/>
    </source>
</evidence>
<dbReference type="AlphaFoldDB" id="A0A7M2WSJ1"/>
<keyword evidence="3" id="KW-0812">Transmembrane</keyword>
<dbReference type="EMBL" id="CP063458">
    <property type="protein sequence ID" value="QOV88244.1"/>
    <property type="molecule type" value="Genomic_DNA"/>
</dbReference>
<evidence type="ECO:0000256" key="2">
    <source>
        <dbReference type="ARBA" id="ARBA00022801"/>
    </source>
</evidence>
<keyword evidence="2" id="KW-0378">Hydrolase</keyword>
<dbReference type="GO" id="GO:0009245">
    <property type="term" value="P:lipid A biosynthetic process"/>
    <property type="evidence" value="ECO:0007669"/>
    <property type="project" value="TreeGrafter"/>
</dbReference>
<dbReference type="GO" id="GO:0046872">
    <property type="term" value="F:metal ion binding"/>
    <property type="evidence" value="ECO:0007669"/>
    <property type="project" value="UniProtKB-KW"/>
</dbReference>
<dbReference type="SUPFAM" id="SSF56300">
    <property type="entry name" value="Metallo-dependent phosphatases"/>
    <property type="match status" value="1"/>
</dbReference>
<keyword evidence="3" id="KW-0472">Membrane</keyword>
<dbReference type="Gene3D" id="3.60.21.10">
    <property type="match status" value="1"/>
</dbReference>
<gene>
    <name evidence="5" type="ORF">IPV69_18575</name>
</gene>
<protein>
    <submittedName>
        <fullName evidence="5">Metallophosphoesterase</fullName>
    </submittedName>
</protein>
<dbReference type="PANTHER" id="PTHR31302:SF31">
    <property type="entry name" value="PHOSPHODIESTERASE YAEI"/>
    <property type="match status" value="1"/>
</dbReference>
<evidence type="ECO:0000256" key="3">
    <source>
        <dbReference type="SAM" id="Phobius"/>
    </source>
</evidence>
<sequence>MIYFALLIFWVVVTVLFWRQADRRARRFGGAVGAVARLFFLLFFLPLVAYMAIPLTRPLLVDEPFVGPTVWLTFAYIWFPFLLQLLLAAVATKWLWCRAKSVVARRSKRAAETQPSGDVAPLEDTLSRRGAMALAASFAGPLAAIACTGAAVRQYGRFGVRRVELSLASLPADLDGVTIAHVTDVHAGQFFDTDAAARLADMVNGLNADLVAFTGDLLDRGLLSRLPIGMRFLERLDRRHGFAFIEGNHDVHEDALAFEKAMLDAGVPLLMDQERTYAIPGRSTAVQFLGVSWGPLKYDDDDDTSIDPPNPRKPGRAWSDAWAASSTAAVAAMRRPGAFPILLAHHPHTIAPASALNLPLTLAGHTHGGQLMLTDNIGAGPVRFKYWTGEHLVGNSKLMICNGVGSWFPLRFNAPAEVLHLTLRRGDGVQGR</sequence>
<dbReference type="PANTHER" id="PTHR31302">
    <property type="entry name" value="TRANSMEMBRANE PROTEIN WITH METALLOPHOSPHOESTERASE DOMAIN-RELATED"/>
    <property type="match status" value="1"/>
</dbReference>
<dbReference type="GO" id="GO:0008758">
    <property type="term" value="F:UDP-2,3-diacylglucosamine hydrolase activity"/>
    <property type="evidence" value="ECO:0007669"/>
    <property type="project" value="TreeGrafter"/>
</dbReference>
<dbReference type="GO" id="GO:0016020">
    <property type="term" value="C:membrane"/>
    <property type="evidence" value="ECO:0007669"/>
    <property type="project" value="GOC"/>
</dbReference>